<keyword evidence="7" id="KW-0732">Signal</keyword>
<dbReference type="InterPro" id="IPR008334">
    <property type="entry name" value="5'-Nucleotdase_C"/>
</dbReference>
<evidence type="ECO:0000256" key="10">
    <source>
        <dbReference type="ARBA" id="ARBA00023268"/>
    </source>
</evidence>
<evidence type="ECO:0000256" key="11">
    <source>
        <dbReference type="RuleBase" id="RU362119"/>
    </source>
</evidence>
<comment type="cofactor">
    <cofactor evidence="3">
        <name>a divalent metal cation</name>
        <dbReference type="ChEBI" id="CHEBI:60240"/>
    </cofactor>
</comment>
<dbReference type="GO" id="GO:0009166">
    <property type="term" value="P:nucleotide catabolic process"/>
    <property type="evidence" value="ECO:0007669"/>
    <property type="project" value="InterPro"/>
</dbReference>
<evidence type="ECO:0000256" key="7">
    <source>
        <dbReference type="ARBA" id="ARBA00022729"/>
    </source>
</evidence>
<dbReference type="Gene3D" id="3.60.21.10">
    <property type="match status" value="1"/>
</dbReference>
<dbReference type="AlphaFoldDB" id="A0A2T4N2R3"/>
<comment type="caution">
    <text evidence="14">The sequence shown here is derived from an EMBL/GenBank/DDBJ whole genome shotgun (WGS) entry which is preliminary data.</text>
</comment>
<dbReference type="InterPro" id="IPR036907">
    <property type="entry name" value="5'-Nucleotdase_C_sf"/>
</dbReference>
<dbReference type="InterPro" id="IPR041827">
    <property type="entry name" value="CpdB_N"/>
</dbReference>
<dbReference type="InterPro" id="IPR006146">
    <property type="entry name" value="5'-Nucleotdase_CS"/>
</dbReference>
<dbReference type="GO" id="GO:0030288">
    <property type="term" value="C:outer membrane-bounded periplasmic space"/>
    <property type="evidence" value="ECO:0007669"/>
    <property type="project" value="TreeGrafter"/>
</dbReference>
<evidence type="ECO:0000256" key="1">
    <source>
        <dbReference type="ARBA" id="ARBA00000527"/>
    </source>
</evidence>
<dbReference type="GO" id="GO:0046872">
    <property type="term" value="F:metal ion binding"/>
    <property type="evidence" value="ECO:0007669"/>
    <property type="project" value="UniProtKB-KW"/>
</dbReference>
<gene>
    <name evidence="14" type="ORF">DAA48_10100</name>
</gene>
<sequence>MKTTLKLSAVAVIFLLSGCDDNNSQAPGDLTLRLIETSDIHSNLLSYDYYQNKPDASLGFARTAVLIRKAREENANNLLIDNGDLIQGTPLADYIHDQQVKQQWLSKQTHPAIKALNTMSYDVGNLGNHEFNFGLDFLSETLKGANYPYINANVFQADAFSRDGKGTIDWSKQKFKPYVVLDRQVKDANGNTQTIKVGVLGLTPPQITQWDKRNLEGKVVVADMVETAEHYVPEIRAKGADIVVVVAHTGIIGDPREPMMENAALPLAKVKGVDALLLGHAHRTFPGDYPNMTDVDNEKGTLAGVPTVMPGVWGNHLGIIDLHMTWKEGRWEVASSQSQLRKIDSSASSTEDQAVVDQVIAEHEQANQWLDEPLSKITKPIHSFFALVQDDPSIQIVSDAQLWHAKKLQQDGQLKEKWPILSAAAPFRGGRNGPTDFTYVPAGDISLRNVADLYVYPNTLQVVAINGATVQEWLEKSAVQFNKIDATSTATQWLVNEKYRTYNFDVIDGVNYQVDVTKPARYDVDGNKVSDSYRITNLTYQGKAIDPAQMFYVVTNNYRASGGGNFPGINAKVIVHEDQFETREVLSEYLKDLAEKNPAGFEPPADNNWQLAPLPANLDLRIYSSPRSEAQALTGSKLNYVETLPPTDAKHPGFGVYKLVLAP</sequence>
<evidence type="ECO:0000259" key="13">
    <source>
        <dbReference type="Pfam" id="PF02872"/>
    </source>
</evidence>
<proteinExistence type="inferred from homology"/>
<dbReference type="PROSITE" id="PS00786">
    <property type="entry name" value="5_NUCLEOTIDASE_2"/>
    <property type="match status" value="1"/>
</dbReference>
<keyword evidence="8 11" id="KW-0547">Nucleotide-binding</keyword>
<feature type="domain" description="Calcineurin-like phosphoesterase" evidence="12">
    <location>
        <begin position="33"/>
        <end position="283"/>
    </location>
</feature>
<comment type="catalytic activity">
    <reaction evidence="1">
        <text>a ribonucleoside 3'-phosphate + H2O = a ribonucleoside + phosphate</text>
        <dbReference type="Rhea" id="RHEA:10144"/>
        <dbReference type="ChEBI" id="CHEBI:13197"/>
        <dbReference type="ChEBI" id="CHEBI:15377"/>
        <dbReference type="ChEBI" id="CHEBI:18254"/>
        <dbReference type="ChEBI" id="CHEBI:43474"/>
        <dbReference type="EC" id="3.1.3.6"/>
    </reaction>
</comment>
<evidence type="ECO:0000256" key="3">
    <source>
        <dbReference type="ARBA" id="ARBA00001968"/>
    </source>
</evidence>
<dbReference type="PANTHER" id="PTHR11575">
    <property type="entry name" value="5'-NUCLEOTIDASE-RELATED"/>
    <property type="match status" value="1"/>
</dbReference>
<evidence type="ECO:0000256" key="5">
    <source>
        <dbReference type="ARBA" id="ARBA00006654"/>
    </source>
</evidence>
<evidence type="ECO:0000256" key="4">
    <source>
        <dbReference type="ARBA" id="ARBA00004196"/>
    </source>
</evidence>
<dbReference type="GO" id="GO:0000166">
    <property type="term" value="F:nucleotide binding"/>
    <property type="evidence" value="ECO:0007669"/>
    <property type="project" value="UniProtKB-KW"/>
</dbReference>
<evidence type="ECO:0000313" key="15">
    <source>
        <dbReference type="Proteomes" id="UP000241986"/>
    </source>
</evidence>
<keyword evidence="10" id="KW-0511">Multifunctional enzyme</keyword>
<accession>A0A2T4N2R3</accession>
<dbReference type="EMBL" id="PZKL01000024">
    <property type="protein sequence ID" value="PTH81119.1"/>
    <property type="molecule type" value="Genomic_DNA"/>
</dbReference>
<evidence type="ECO:0000259" key="12">
    <source>
        <dbReference type="Pfam" id="PF00149"/>
    </source>
</evidence>
<dbReference type="Gene3D" id="3.90.780.10">
    <property type="entry name" value="5'-Nucleotidase, C-terminal domain"/>
    <property type="match status" value="1"/>
</dbReference>
<evidence type="ECO:0000256" key="6">
    <source>
        <dbReference type="ARBA" id="ARBA00022723"/>
    </source>
</evidence>
<reference evidence="14 15" key="1">
    <citation type="submission" date="2018-03" db="EMBL/GenBank/DDBJ databases">
        <title>Aeromonas veronii whole genome sequencing and analysis.</title>
        <authorList>
            <person name="Xie H."/>
            <person name="Liu T."/>
            <person name="Wang K."/>
        </authorList>
    </citation>
    <scope>NUCLEOTIDE SEQUENCE [LARGE SCALE GENOMIC DNA]</scope>
    <source>
        <strain evidence="14 15">XH.VA.1</strain>
    </source>
</reference>
<dbReference type="GO" id="GO:0008254">
    <property type="term" value="F:3'-nucleotidase activity"/>
    <property type="evidence" value="ECO:0007669"/>
    <property type="project" value="UniProtKB-EC"/>
</dbReference>
<evidence type="ECO:0000256" key="9">
    <source>
        <dbReference type="ARBA" id="ARBA00022801"/>
    </source>
</evidence>
<dbReference type="CDD" id="cd07410">
    <property type="entry name" value="MPP_CpdB_N"/>
    <property type="match status" value="1"/>
</dbReference>
<dbReference type="Pfam" id="PF02872">
    <property type="entry name" value="5_nucleotid_C"/>
    <property type="match status" value="1"/>
</dbReference>
<dbReference type="PROSITE" id="PS00785">
    <property type="entry name" value="5_NUCLEOTIDASE_1"/>
    <property type="match status" value="1"/>
</dbReference>
<evidence type="ECO:0000313" key="14">
    <source>
        <dbReference type="EMBL" id="PTH81119.1"/>
    </source>
</evidence>
<dbReference type="InterPro" id="IPR029052">
    <property type="entry name" value="Metallo-depent_PP-like"/>
</dbReference>
<dbReference type="SUPFAM" id="SSF56300">
    <property type="entry name" value="Metallo-dependent phosphatases"/>
    <property type="match status" value="1"/>
</dbReference>
<name>A0A2T4N2R3_AERVE</name>
<dbReference type="InterPro" id="IPR006179">
    <property type="entry name" value="5_nucleotidase/apyrase"/>
</dbReference>
<keyword evidence="9 11" id="KW-0378">Hydrolase</keyword>
<dbReference type="PRINTS" id="PR01607">
    <property type="entry name" value="APYRASEFAMLY"/>
</dbReference>
<comment type="subcellular location">
    <subcellularLocation>
        <location evidence="4">Cell envelope</location>
    </subcellularLocation>
</comment>
<dbReference type="Pfam" id="PF00149">
    <property type="entry name" value="Metallophos"/>
    <property type="match status" value="1"/>
</dbReference>
<evidence type="ECO:0000256" key="2">
    <source>
        <dbReference type="ARBA" id="ARBA00001730"/>
    </source>
</evidence>
<evidence type="ECO:0000256" key="8">
    <source>
        <dbReference type="ARBA" id="ARBA00022741"/>
    </source>
</evidence>
<comment type="catalytic activity">
    <reaction evidence="2">
        <text>a nucleoside 2',3'-cyclic phosphate + H2O = a nucleoside 3'-phosphate + H(+)</text>
        <dbReference type="Rhea" id="RHEA:19621"/>
        <dbReference type="ChEBI" id="CHEBI:15377"/>
        <dbReference type="ChEBI" id="CHEBI:15378"/>
        <dbReference type="ChEBI" id="CHEBI:66949"/>
        <dbReference type="ChEBI" id="CHEBI:66954"/>
        <dbReference type="EC" id="3.1.4.16"/>
    </reaction>
</comment>
<dbReference type="PROSITE" id="PS51257">
    <property type="entry name" value="PROKAR_LIPOPROTEIN"/>
    <property type="match status" value="1"/>
</dbReference>
<protein>
    <submittedName>
        <fullName evidence="14">Bifunctional 2',3'-cyclic-nucleotide 2'-phosphodiesterase/3'-nucleotidase</fullName>
    </submittedName>
</protein>
<comment type="similarity">
    <text evidence="5 11">Belongs to the 5'-nucleotidase family.</text>
</comment>
<dbReference type="RefSeq" id="WP_107683294.1">
    <property type="nucleotide sequence ID" value="NZ_CAWQUB010000001.1"/>
</dbReference>
<organism evidence="14 15">
    <name type="scientific">Aeromonas veronii</name>
    <dbReference type="NCBI Taxonomy" id="654"/>
    <lineage>
        <taxon>Bacteria</taxon>
        <taxon>Pseudomonadati</taxon>
        <taxon>Pseudomonadota</taxon>
        <taxon>Gammaproteobacteria</taxon>
        <taxon>Aeromonadales</taxon>
        <taxon>Aeromonadaceae</taxon>
        <taxon>Aeromonas</taxon>
    </lineage>
</organism>
<dbReference type="NCBIfam" id="NF006938">
    <property type="entry name" value="PRK09420.1"/>
    <property type="match status" value="1"/>
</dbReference>
<feature type="domain" description="5'-Nucleotidase C-terminal" evidence="13">
    <location>
        <begin position="388"/>
        <end position="567"/>
    </location>
</feature>
<dbReference type="PANTHER" id="PTHR11575:SF6">
    <property type="entry name" value="2',3'-CYCLIC-NUCLEOTIDE 2'-PHOSPHODIESTERASE_3'-NUCLEOTIDASE"/>
    <property type="match status" value="1"/>
</dbReference>
<dbReference type="GO" id="GO:0008663">
    <property type="term" value="F:2',3'-cyclic-nucleotide 2'-phosphodiesterase activity"/>
    <property type="evidence" value="ECO:0007669"/>
    <property type="project" value="UniProtKB-EC"/>
</dbReference>
<dbReference type="InterPro" id="IPR004843">
    <property type="entry name" value="Calcineurin-like_PHP"/>
</dbReference>
<dbReference type="SUPFAM" id="SSF55816">
    <property type="entry name" value="5'-nucleotidase (syn. UDP-sugar hydrolase), C-terminal domain"/>
    <property type="match status" value="1"/>
</dbReference>
<dbReference type="Proteomes" id="UP000241986">
    <property type="component" value="Unassembled WGS sequence"/>
</dbReference>
<keyword evidence="6" id="KW-0479">Metal-binding</keyword>